<evidence type="ECO:0000313" key="1">
    <source>
        <dbReference type="EMBL" id="MED6136839.1"/>
    </source>
</evidence>
<proteinExistence type="predicted"/>
<sequence length="175" mass="20433">MPAVPRALDMDANEDYLQHIEELQCQPEYSPIHSSQAFAQRPSDDAQSQSFDDHCQPSYDLSSIWLPPNCDLEWETSVWSSWDVTFDALMSLLVYFRPLGIENGIGKAKKIIWSKRFMNRSQEEENRESCDCTYTPCVRTGPWEHQRFASASLVRPHDPYVRPYVLVENDERNIW</sequence>
<name>A0ABU6SK98_9FABA</name>
<evidence type="ECO:0000313" key="2">
    <source>
        <dbReference type="Proteomes" id="UP001341840"/>
    </source>
</evidence>
<protein>
    <submittedName>
        <fullName evidence="1">Uncharacterized protein</fullName>
    </submittedName>
</protein>
<dbReference type="Proteomes" id="UP001341840">
    <property type="component" value="Unassembled WGS sequence"/>
</dbReference>
<comment type="caution">
    <text evidence="1">The sequence shown here is derived from an EMBL/GenBank/DDBJ whole genome shotgun (WGS) entry which is preliminary data.</text>
</comment>
<keyword evidence="2" id="KW-1185">Reference proteome</keyword>
<dbReference type="EMBL" id="JASCZI010060928">
    <property type="protein sequence ID" value="MED6136839.1"/>
    <property type="molecule type" value="Genomic_DNA"/>
</dbReference>
<gene>
    <name evidence="1" type="ORF">PIB30_059531</name>
</gene>
<reference evidence="1 2" key="1">
    <citation type="journal article" date="2023" name="Plants (Basel)">
        <title>Bridging the Gap: Combining Genomics and Transcriptomics Approaches to Understand Stylosanthes scabra, an Orphan Legume from the Brazilian Caatinga.</title>
        <authorList>
            <person name="Ferreira-Neto J.R.C."/>
            <person name="da Silva M.D."/>
            <person name="Binneck E."/>
            <person name="de Melo N.F."/>
            <person name="da Silva R.H."/>
            <person name="de Melo A.L.T.M."/>
            <person name="Pandolfi V."/>
            <person name="Bustamante F.O."/>
            <person name="Brasileiro-Vidal A.C."/>
            <person name="Benko-Iseppon A.M."/>
        </authorList>
    </citation>
    <scope>NUCLEOTIDE SEQUENCE [LARGE SCALE GENOMIC DNA]</scope>
    <source>
        <tissue evidence="1">Leaves</tissue>
    </source>
</reference>
<organism evidence="1 2">
    <name type="scientific">Stylosanthes scabra</name>
    <dbReference type="NCBI Taxonomy" id="79078"/>
    <lineage>
        <taxon>Eukaryota</taxon>
        <taxon>Viridiplantae</taxon>
        <taxon>Streptophyta</taxon>
        <taxon>Embryophyta</taxon>
        <taxon>Tracheophyta</taxon>
        <taxon>Spermatophyta</taxon>
        <taxon>Magnoliopsida</taxon>
        <taxon>eudicotyledons</taxon>
        <taxon>Gunneridae</taxon>
        <taxon>Pentapetalae</taxon>
        <taxon>rosids</taxon>
        <taxon>fabids</taxon>
        <taxon>Fabales</taxon>
        <taxon>Fabaceae</taxon>
        <taxon>Papilionoideae</taxon>
        <taxon>50 kb inversion clade</taxon>
        <taxon>dalbergioids sensu lato</taxon>
        <taxon>Dalbergieae</taxon>
        <taxon>Pterocarpus clade</taxon>
        <taxon>Stylosanthes</taxon>
    </lineage>
</organism>
<accession>A0ABU6SK98</accession>